<keyword evidence="1" id="KW-0805">Transcription regulation</keyword>
<feature type="transmembrane region" description="Helical" evidence="3">
    <location>
        <begin position="133"/>
        <end position="151"/>
    </location>
</feature>
<evidence type="ECO:0000259" key="4">
    <source>
        <dbReference type="Pfam" id="PF13490"/>
    </source>
</evidence>
<organism evidence="5 6">
    <name type="scientific">Streptomyces koyangensis</name>
    <dbReference type="NCBI Taxonomy" id="188770"/>
    <lineage>
        <taxon>Bacteria</taxon>
        <taxon>Bacillati</taxon>
        <taxon>Actinomycetota</taxon>
        <taxon>Actinomycetes</taxon>
        <taxon>Kitasatosporales</taxon>
        <taxon>Streptomycetaceae</taxon>
        <taxon>Streptomyces</taxon>
        <taxon>Streptomyces aurantiacus group</taxon>
    </lineage>
</organism>
<accession>A0A385D9R0</accession>
<feature type="transmembrane region" description="Helical" evidence="3">
    <location>
        <begin position="269"/>
        <end position="287"/>
    </location>
</feature>
<gene>
    <name evidence="5" type="ORF">D0C37_09305</name>
</gene>
<feature type="transmembrane region" description="Helical" evidence="3">
    <location>
        <begin position="206"/>
        <end position="224"/>
    </location>
</feature>
<dbReference type="InterPro" id="IPR027383">
    <property type="entry name" value="Znf_put"/>
</dbReference>
<dbReference type="EMBL" id="CP031742">
    <property type="protein sequence ID" value="AXQ54779.1"/>
    <property type="molecule type" value="Genomic_DNA"/>
</dbReference>
<evidence type="ECO:0000256" key="1">
    <source>
        <dbReference type="ARBA" id="ARBA00023015"/>
    </source>
</evidence>
<dbReference type="RefSeq" id="WP_101279216.1">
    <property type="nucleotide sequence ID" value="NZ_CP031742.1"/>
</dbReference>
<feature type="transmembrane region" description="Helical" evidence="3">
    <location>
        <begin position="172"/>
        <end position="194"/>
    </location>
</feature>
<sequence>MTAHRTGPPRHHLDAAAVARYASGELPEPDSWQVERHLEDCGACADRVSAAARASAAGPSLAAVRSALLAEVAGLAPAPEAPAAPVRAPGHWRRLRWAAGPALRGPWLPAVAGVCLVALILAHGGAFPGARTALLLLAPLLPLAGVALSYGPHTDPLHELTATSPGGGLRLLLVRSAAVLAVCVPALTVAGALLPEVAGGPGPAAWLLPALALTLGALALGSYLGCRNAVALVGGLWSLGVLAPVTVRYGALPAELLAHALTPWFSSPAAQAGWAGAAVCCAALLVVRRHCFDSFDRPEFS</sequence>
<feature type="transmembrane region" description="Helical" evidence="3">
    <location>
        <begin position="229"/>
        <end position="249"/>
    </location>
</feature>
<dbReference type="Gene3D" id="1.10.10.1320">
    <property type="entry name" value="Anti-sigma factor, zinc-finger domain"/>
    <property type="match status" value="1"/>
</dbReference>
<dbReference type="KEGG" id="sky:D0C37_09305"/>
<proteinExistence type="predicted"/>
<dbReference type="AlphaFoldDB" id="A0A385D9R0"/>
<keyword evidence="3" id="KW-1133">Transmembrane helix</keyword>
<feature type="transmembrane region" description="Helical" evidence="3">
    <location>
        <begin position="106"/>
        <end position="127"/>
    </location>
</feature>
<keyword evidence="3" id="KW-0472">Membrane</keyword>
<dbReference type="GeneID" id="300114393"/>
<protein>
    <submittedName>
        <fullName evidence="5">Zf-HC2 domain-containing protein</fullName>
    </submittedName>
</protein>
<keyword evidence="3" id="KW-0812">Transmembrane</keyword>
<dbReference type="Pfam" id="PF13490">
    <property type="entry name" value="zf-HC2"/>
    <property type="match status" value="1"/>
</dbReference>
<evidence type="ECO:0000313" key="6">
    <source>
        <dbReference type="Proteomes" id="UP000259636"/>
    </source>
</evidence>
<evidence type="ECO:0000256" key="2">
    <source>
        <dbReference type="ARBA" id="ARBA00023163"/>
    </source>
</evidence>
<keyword evidence="2" id="KW-0804">Transcription</keyword>
<evidence type="ECO:0000313" key="5">
    <source>
        <dbReference type="EMBL" id="AXQ54779.1"/>
    </source>
</evidence>
<dbReference type="Proteomes" id="UP000259636">
    <property type="component" value="Chromosome"/>
</dbReference>
<reference evidence="5 6" key="1">
    <citation type="submission" date="2018-08" db="EMBL/GenBank/DDBJ databases">
        <authorList>
            <person name="Ferrada E.E."/>
            <person name="Latorre B.A."/>
        </authorList>
    </citation>
    <scope>NUCLEOTIDE SEQUENCE [LARGE SCALE GENOMIC DNA]</scope>
    <source>
        <strain evidence="5 6">VK-A60T</strain>
    </source>
</reference>
<feature type="domain" description="Putative zinc-finger" evidence="4">
    <location>
        <begin position="18"/>
        <end position="45"/>
    </location>
</feature>
<evidence type="ECO:0000256" key="3">
    <source>
        <dbReference type="SAM" id="Phobius"/>
    </source>
</evidence>
<name>A0A385D9R0_9ACTN</name>
<dbReference type="InterPro" id="IPR041916">
    <property type="entry name" value="Anti_sigma_zinc_sf"/>
</dbReference>